<reference evidence="1" key="2">
    <citation type="submission" date="2020-09" db="EMBL/GenBank/DDBJ databases">
        <authorList>
            <person name="Sun Q."/>
            <person name="Ohkuma M."/>
        </authorList>
    </citation>
    <scope>NUCLEOTIDE SEQUENCE</scope>
    <source>
        <strain evidence="1">JCM 4125</strain>
    </source>
</reference>
<dbReference type="AlphaFoldDB" id="A0A918LYF8"/>
<keyword evidence="2" id="KW-1185">Reference proteome</keyword>
<name>A0A918LYF8_9ACTN</name>
<dbReference type="Proteomes" id="UP000646776">
    <property type="component" value="Unassembled WGS sequence"/>
</dbReference>
<evidence type="ECO:0000313" key="2">
    <source>
        <dbReference type="Proteomes" id="UP000646776"/>
    </source>
</evidence>
<reference evidence="1" key="1">
    <citation type="journal article" date="2014" name="Int. J. Syst. Evol. Microbiol.">
        <title>Complete genome sequence of Corynebacterium casei LMG S-19264T (=DSM 44701T), isolated from a smear-ripened cheese.</title>
        <authorList>
            <consortium name="US DOE Joint Genome Institute (JGI-PGF)"/>
            <person name="Walter F."/>
            <person name="Albersmeier A."/>
            <person name="Kalinowski J."/>
            <person name="Ruckert C."/>
        </authorList>
    </citation>
    <scope>NUCLEOTIDE SEQUENCE</scope>
    <source>
        <strain evidence="1">JCM 4125</strain>
    </source>
</reference>
<dbReference type="EMBL" id="BMSA01000018">
    <property type="protein sequence ID" value="GGT70505.1"/>
    <property type="molecule type" value="Genomic_DNA"/>
</dbReference>
<dbReference type="RefSeq" id="WP_189714124.1">
    <property type="nucleotide sequence ID" value="NZ_BMSA01000018.1"/>
</dbReference>
<evidence type="ECO:0000313" key="1">
    <source>
        <dbReference type="EMBL" id="GGT70505.1"/>
    </source>
</evidence>
<gene>
    <name evidence="1" type="ORF">GCM10010226_55450</name>
</gene>
<organism evidence="1 2">
    <name type="scientific">Streptomyces phaeofaciens</name>
    <dbReference type="NCBI Taxonomy" id="68254"/>
    <lineage>
        <taxon>Bacteria</taxon>
        <taxon>Bacillati</taxon>
        <taxon>Actinomycetota</taxon>
        <taxon>Actinomycetes</taxon>
        <taxon>Kitasatosporales</taxon>
        <taxon>Streptomycetaceae</taxon>
        <taxon>Streptomyces</taxon>
    </lineage>
</organism>
<accession>A0A918LYF8</accession>
<protein>
    <submittedName>
        <fullName evidence="1">Uncharacterized protein</fullName>
    </submittedName>
</protein>
<comment type="caution">
    <text evidence="1">The sequence shown here is derived from an EMBL/GenBank/DDBJ whole genome shotgun (WGS) entry which is preliminary data.</text>
</comment>
<sequence>MTGTSTLTREGEKELDMGEVADIIKAAHDIFDNGDVPITVDERSLGMAYAIPRGMEGTVVDTYSPWHEVEMKQVFYRESSVFGEPLAEIQLLMNWKYSEAQQYIIEAYLMKNLLILDPTVSIKIGVRFDNPQLYDQALEAYEIPFTVTVNYDAVGATNTGLYRGLIRADGAGAFPPEGE</sequence>
<proteinExistence type="predicted"/>